<accession>A0A845GDY4</accession>
<reference evidence="1 2" key="1">
    <citation type="submission" date="2020-01" db="EMBL/GenBank/DDBJ databases">
        <title>Novel species isolated from a subtropical stream in China.</title>
        <authorList>
            <person name="Lu H."/>
        </authorList>
    </citation>
    <scope>NUCLEOTIDE SEQUENCE [LARGE SCALE GENOMIC DNA]</scope>
    <source>
        <strain evidence="1 2">FT82W</strain>
    </source>
</reference>
<proteinExistence type="predicted"/>
<organism evidence="1 2">
    <name type="scientific">Duganella vulcania</name>
    <dbReference type="NCBI Taxonomy" id="2692166"/>
    <lineage>
        <taxon>Bacteria</taxon>
        <taxon>Pseudomonadati</taxon>
        <taxon>Pseudomonadota</taxon>
        <taxon>Betaproteobacteria</taxon>
        <taxon>Burkholderiales</taxon>
        <taxon>Oxalobacteraceae</taxon>
        <taxon>Telluria group</taxon>
        <taxon>Duganella</taxon>
    </lineage>
</organism>
<comment type="caution">
    <text evidence="1">The sequence shown here is derived from an EMBL/GenBank/DDBJ whole genome shotgun (WGS) entry which is preliminary data.</text>
</comment>
<dbReference type="SUPFAM" id="SSF56801">
    <property type="entry name" value="Acetyl-CoA synthetase-like"/>
    <property type="match status" value="1"/>
</dbReference>
<dbReference type="PANTHER" id="PTHR36932">
    <property type="entry name" value="CAPSULAR POLYSACCHARIDE BIOSYNTHESIS PROTEIN"/>
    <property type="match status" value="1"/>
</dbReference>
<dbReference type="Gene3D" id="3.40.50.12780">
    <property type="entry name" value="N-terminal domain of ligase-like"/>
    <property type="match status" value="1"/>
</dbReference>
<protein>
    <recommendedName>
        <fullName evidence="3">Phenylacetate--CoA ligase family protein</fullName>
    </recommendedName>
</protein>
<gene>
    <name evidence="1" type="ORF">GTP91_31115</name>
</gene>
<dbReference type="InterPro" id="IPR053158">
    <property type="entry name" value="CapK_Type1_Caps_Biosynth"/>
</dbReference>
<dbReference type="EMBL" id="WWCW01000231">
    <property type="protein sequence ID" value="MYM91615.1"/>
    <property type="molecule type" value="Genomic_DNA"/>
</dbReference>
<dbReference type="RefSeq" id="WP_161100223.1">
    <property type="nucleotide sequence ID" value="NZ_WWCW01000231.1"/>
</dbReference>
<dbReference type="InterPro" id="IPR042099">
    <property type="entry name" value="ANL_N_sf"/>
</dbReference>
<evidence type="ECO:0008006" key="3">
    <source>
        <dbReference type="Google" id="ProtNLM"/>
    </source>
</evidence>
<sequence length="459" mass="50912">MDINPALSRKRARHFEHASAHLLPELVHRLAWPRQNIERQQLAALRALLHHASQHSPWHRERLRGIDPNSATLADLARVPPMTKRDLMENWDGIVTVEEATLAGARAALQGMTDQQYMWEDTVLVTSGGTTGQPGVFLYDWNGLGTYWSALCRSIVPTLMRRVSNPREVRKAAIGAGMSGHISYVIGRIFSDPQKPGLQLSSWNSTAELIEPLNQCDPQLLSCYPSLIPTLAAAARAGQLRIAPDIIFFGSEHLSDSNRQLAQATWPRADLFDCWGTGEGGLAFPCPYGKNFHLSEDLCVVEPVDEHGAPVGPGQPSDGIYLTNLFNRALPIIRYHIDDIFELNPHTCACGSAFQSVDRVRGRTAEKFSYGQLVVHPHAIELGLVEQAAIVEYQIHQTRAGVRIMLRTEGEVDFARAEERVRLALRGFGLEQPEVELAVVDAIDRTAAGKLRRFIPLEA</sequence>
<evidence type="ECO:0000313" key="2">
    <source>
        <dbReference type="Proteomes" id="UP000470302"/>
    </source>
</evidence>
<dbReference type="AlphaFoldDB" id="A0A845GDY4"/>
<name>A0A845GDY4_9BURK</name>
<dbReference type="PANTHER" id="PTHR36932:SF1">
    <property type="entry name" value="CAPSULAR POLYSACCHARIDE BIOSYNTHESIS PROTEIN"/>
    <property type="match status" value="1"/>
</dbReference>
<dbReference type="Proteomes" id="UP000470302">
    <property type="component" value="Unassembled WGS sequence"/>
</dbReference>
<evidence type="ECO:0000313" key="1">
    <source>
        <dbReference type="EMBL" id="MYM91615.1"/>
    </source>
</evidence>